<accession>A0ACA9KCI8</accession>
<dbReference type="EMBL" id="CAJVPM010001337">
    <property type="protein sequence ID" value="CAG8464906.1"/>
    <property type="molecule type" value="Genomic_DNA"/>
</dbReference>
<evidence type="ECO:0000313" key="1">
    <source>
        <dbReference type="EMBL" id="CAG8464906.1"/>
    </source>
</evidence>
<keyword evidence="2" id="KW-1185">Reference proteome</keyword>
<evidence type="ECO:0000313" key="2">
    <source>
        <dbReference type="Proteomes" id="UP000789860"/>
    </source>
</evidence>
<comment type="caution">
    <text evidence="1">The sequence shown here is derived from an EMBL/GenBank/DDBJ whole genome shotgun (WGS) entry which is preliminary data.</text>
</comment>
<name>A0ACA9KCI8_9GLOM</name>
<reference evidence="1" key="1">
    <citation type="submission" date="2021-06" db="EMBL/GenBank/DDBJ databases">
        <authorList>
            <person name="Kallberg Y."/>
            <person name="Tangrot J."/>
            <person name="Rosling A."/>
        </authorList>
    </citation>
    <scope>NUCLEOTIDE SEQUENCE</scope>
    <source>
        <strain evidence="1">AU212A</strain>
    </source>
</reference>
<gene>
    <name evidence="1" type="ORF">SCALOS_LOCUS1775</name>
</gene>
<dbReference type="Proteomes" id="UP000789860">
    <property type="component" value="Unassembled WGS sequence"/>
</dbReference>
<organism evidence="1 2">
    <name type="scientific">Scutellospora calospora</name>
    <dbReference type="NCBI Taxonomy" id="85575"/>
    <lineage>
        <taxon>Eukaryota</taxon>
        <taxon>Fungi</taxon>
        <taxon>Fungi incertae sedis</taxon>
        <taxon>Mucoromycota</taxon>
        <taxon>Glomeromycotina</taxon>
        <taxon>Glomeromycetes</taxon>
        <taxon>Diversisporales</taxon>
        <taxon>Gigasporaceae</taxon>
        <taxon>Scutellospora</taxon>
    </lineage>
</organism>
<proteinExistence type="predicted"/>
<sequence>MSDILKDQFIAEWLMHWEGRTNNIRIRDINSAKELLEYLDNAKDMNYKKMYSRIIYYGWTNWPTGYRDECCEYANEEFHVKLNRAINNYNDDVDVNEFVLIYDKTIPKMSILQKEIPNEILCYIFKYNRDLLNTMLTCKKFNNIIDHQFKADWIIYHYGKLHVLFYAIILPKFIDMKTVKSIVKKGGIISRYFMQKLLIAFGKEDSVLHEQKLIGNPDMKKEINWCNDLSVSIFCYLLDEAMKLYDNDLYLKGNDMELFHFLTGGPHFIKTAFDIIEKNFKEIERLIKEFKFAPFPSRPKKLSLPFPGPDGSLMIRQEAYPSLDGYENNRQLNVIARGILLDLRFAKIWKEIGYFNMCQDLNGLVLQGATLILFPPTNDLWNNSKEAIVKRFKELIDLGFELNDKIIYDIFNPYIKKLDRIGGIFLNSFIERWAKIAIPVLWQNPFKYYKHNDKLDSLRKVICHDLDVKEYFRILKKEDSISFSYLSYVRKINTY</sequence>
<protein>
    <submittedName>
        <fullName evidence="1">5063_t:CDS:1</fullName>
    </submittedName>
</protein>